<dbReference type="AlphaFoldDB" id="A0A8X6QXF3"/>
<reference evidence="1" key="1">
    <citation type="submission" date="2020-08" db="EMBL/GenBank/DDBJ databases">
        <title>Multicomponent nature underlies the extraordinary mechanical properties of spider dragline silk.</title>
        <authorList>
            <person name="Kono N."/>
            <person name="Nakamura H."/>
            <person name="Mori M."/>
            <person name="Yoshida Y."/>
            <person name="Ohtoshi R."/>
            <person name="Malay A.D."/>
            <person name="Moran D.A.P."/>
            <person name="Tomita M."/>
            <person name="Numata K."/>
            <person name="Arakawa K."/>
        </authorList>
    </citation>
    <scope>NUCLEOTIDE SEQUENCE</scope>
</reference>
<protein>
    <submittedName>
        <fullName evidence="1">Uncharacterized protein</fullName>
    </submittedName>
</protein>
<gene>
    <name evidence="1" type="ORF">NPIL_290601</name>
</gene>
<accession>A0A8X6QXF3</accession>
<sequence length="81" mass="9086">MPSPKNEKSGKEREKRISLGGRGMMCKWNPVARHWLSLGRAIVSPVGIKGRRSEIIKTDRLAPGHCLPDHPTQREGLRCCI</sequence>
<name>A0A8X6QXF3_NEPPI</name>
<dbReference type="Proteomes" id="UP000887013">
    <property type="component" value="Unassembled WGS sequence"/>
</dbReference>
<keyword evidence="2" id="KW-1185">Reference proteome</keyword>
<dbReference type="EMBL" id="BMAW01085163">
    <property type="protein sequence ID" value="GFU41691.1"/>
    <property type="molecule type" value="Genomic_DNA"/>
</dbReference>
<proteinExistence type="predicted"/>
<evidence type="ECO:0000313" key="2">
    <source>
        <dbReference type="Proteomes" id="UP000887013"/>
    </source>
</evidence>
<organism evidence="1 2">
    <name type="scientific">Nephila pilipes</name>
    <name type="common">Giant wood spider</name>
    <name type="synonym">Nephila maculata</name>
    <dbReference type="NCBI Taxonomy" id="299642"/>
    <lineage>
        <taxon>Eukaryota</taxon>
        <taxon>Metazoa</taxon>
        <taxon>Ecdysozoa</taxon>
        <taxon>Arthropoda</taxon>
        <taxon>Chelicerata</taxon>
        <taxon>Arachnida</taxon>
        <taxon>Araneae</taxon>
        <taxon>Araneomorphae</taxon>
        <taxon>Entelegynae</taxon>
        <taxon>Araneoidea</taxon>
        <taxon>Nephilidae</taxon>
        <taxon>Nephila</taxon>
    </lineage>
</organism>
<evidence type="ECO:0000313" key="1">
    <source>
        <dbReference type="EMBL" id="GFU41691.1"/>
    </source>
</evidence>
<comment type="caution">
    <text evidence="1">The sequence shown here is derived from an EMBL/GenBank/DDBJ whole genome shotgun (WGS) entry which is preliminary data.</text>
</comment>